<name>U2YAC0_9SPHN</name>
<gene>
    <name evidence="2" type="ORF">NT2_08_00980</name>
</gene>
<organism evidence="2 3">
    <name type="scientific">Caenibius tardaugens NBRC 16725</name>
    <dbReference type="NCBI Taxonomy" id="1219035"/>
    <lineage>
        <taxon>Bacteria</taxon>
        <taxon>Pseudomonadati</taxon>
        <taxon>Pseudomonadota</taxon>
        <taxon>Alphaproteobacteria</taxon>
        <taxon>Sphingomonadales</taxon>
        <taxon>Erythrobacteraceae</taxon>
        <taxon>Caenibius</taxon>
    </lineage>
</organism>
<dbReference type="Gene3D" id="3.30.70.270">
    <property type="match status" value="1"/>
</dbReference>
<dbReference type="Proteomes" id="UP000016568">
    <property type="component" value="Unassembled WGS sequence"/>
</dbReference>
<reference evidence="2 3" key="1">
    <citation type="submission" date="2013-09" db="EMBL/GenBank/DDBJ databases">
        <title>Whole genome shotgun sequence of Novosphingobium tardaugens NBRC 16725.</title>
        <authorList>
            <person name="Isaki S."/>
            <person name="Hosoyama A."/>
            <person name="Tsuchikane K."/>
            <person name="Katsumata H."/>
            <person name="Ando Y."/>
            <person name="Yamazaki S."/>
            <person name="Fujita N."/>
        </authorList>
    </citation>
    <scope>NUCLEOTIDE SEQUENCE [LARGE SCALE GENOMIC DNA]</scope>
    <source>
        <strain evidence="2 3">NBRC 16725</strain>
    </source>
</reference>
<dbReference type="InterPro" id="IPR052163">
    <property type="entry name" value="DGC-Regulatory_Protein"/>
</dbReference>
<dbReference type="PANTHER" id="PTHR46663:SF4">
    <property type="entry name" value="DIGUANYLATE CYCLASE DGCT-RELATED"/>
    <property type="match status" value="1"/>
</dbReference>
<dbReference type="Pfam" id="PF00990">
    <property type="entry name" value="GGDEF"/>
    <property type="match status" value="1"/>
</dbReference>
<accession>U2YAC0</accession>
<comment type="caution">
    <text evidence="2">The sequence shown here is derived from an EMBL/GenBank/DDBJ whole genome shotgun (WGS) entry which is preliminary data.</text>
</comment>
<dbReference type="PROSITE" id="PS50887">
    <property type="entry name" value="GGDEF"/>
    <property type="match status" value="1"/>
</dbReference>
<protein>
    <submittedName>
        <fullName evidence="2">Putative signaling protein</fullName>
    </submittedName>
</protein>
<evidence type="ECO:0000313" key="3">
    <source>
        <dbReference type="Proteomes" id="UP000016568"/>
    </source>
</evidence>
<proteinExistence type="predicted"/>
<dbReference type="AlphaFoldDB" id="U2YAC0"/>
<dbReference type="eggNOG" id="COG5001">
    <property type="taxonomic scope" value="Bacteria"/>
</dbReference>
<dbReference type="InterPro" id="IPR029787">
    <property type="entry name" value="Nucleotide_cyclase"/>
</dbReference>
<dbReference type="InterPro" id="IPR000160">
    <property type="entry name" value="GGDEF_dom"/>
</dbReference>
<dbReference type="RefSeq" id="WP_021691129.1">
    <property type="nucleotide sequence ID" value="NZ_BASZ01000008.1"/>
</dbReference>
<keyword evidence="3" id="KW-1185">Reference proteome</keyword>
<evidence type="ECO:0000313" key="2">
    <source>
        <dbReference type="EMBL" id="GAD50311.1"/>
    </source>
</evidence>
<dbReference type="NCBIfam" id="TIGR00254">
    <property type="entry name" value="GGDEF"/>
    <property type="match status" value="1"/>
</dbReference>
<dbReference type="PANTHER" id="PTHR46663">
    <property type="entry name" value="DIGUANYLATE CYCLASE DGCT-RELATED"/>
    <property type="match status" value="1"/>
</dbReference>
<dbReference type="CDD" id="cd01949">
    <property type="entry name" value="GGDEF"/>
    <property type="match status" value="1"/>
</dbReference>
<dbReference type="InterPro" id="IPR043128">
    <property type="entry name" value="Rev_trsase/Diguanyl_cyclase"/>
</dbReference>
<evidence type="ECO:0000259" key="1">
    <source>
        <dbReference type="PROSITE" id="PS50887"/>
    </source>
</evidence>
<dbReference type="EMBL" id="BASZ01000008">
    <property type="protein sequence ID" value="GAD50311.1"/>
    <property type="molecule type" value="Genomic_DNA"/>
</dbReference>
<feature type="domain" description="GGDEF" evidence="1">
    <location>
        <begin position="62"/>
        <end position="113"/>
    </location>
</feature>
<dbReference type="SMART" id="SM00267">
    <property type="entry name" value="GGDEF"/>
    <property type="match status" value="1"/>
</dbReference>
<dbReference type="SUPFAM" id="SSF55073">
    <property type="entry name" value="Nucleotide cyclase"/>
    <property type="match status" value="1"/>
</dbReference>
<sequence length="113" mass="12418">MLVTAALLVILRYHYRDFSRMVTLNAENRRLADCDSLTGLPNRRYFFKHLSAAVAGARQPDDALAVGILDLDGFKPVNDLYGHAFGDRLLTAVAERLSLVCNQSVKLARLGGG</sequence>